<keyword evidence="1" id="KW-0472">Membrane</keyword>
<evidence type="ECO:0000313" key="3">
    <source>
        <dbReference type="RefSeq" id="XP_017979598.1"/>
    </source>
</evidence>
<reference evidence="3" key="2">
    <citation type="submission" date="2025-08" db="UniProtKB">
        <authorList>
            <consortium name="RefSeq"/>
        </authorList>
    </citation>
    <scope>IDENTIFICATION</scope>
</reference>
<accession>A0AB32WJN5</accession>
<protein>
    <submittedName>
        <fullName evidence="3">UPF0481 protein At3g47200 isoform X1</fullName>
    </submittedName>
</protein>
<sequence>MENVPRNHEADIENNSSEQELLYVAERIHSKFDVVKSYSQRPLMQDRLIFCTDPLLREVNKEAYKPNFVIIGHLCPYREGEFLMEIEMQKRIYLASFLQKAEKTASLKDFCKLIKDSADRINGCYEITHCRCYSQYLGTIEQASIEGHPGFFIEMILVDASFIIELFLRAYNKKWREEGDFILDGPGKMHNIRRDLFLAENQLPFFILKELYEFAFGGNPDFPSFLHLTCHFFGPYYNQHTSIQAPSVCHGRAKLEDAKHFTDLLRTLQLPPYSLLPSSKKPEESLEAGQGQGEYLYSAVLLREAGVKFKVTTNRCLLDIEFNQNNGELKIPPLRLDELTESFFRNLMAWEQRYYPHETLICDYIFLMEYLIKSTEDVDLLVRKRILINQLGSHKAVVSLFNKLCKHVIPMEKNHYSDIFWKLNAYNAVRRHSWIAILRLQYFSTLWRGVATIAAVVLLVLTLIQTICAVISL</sequence>
<dbReference type="RefSeq" id="XP_017979598.1">
    <property type="nucleotide sequence ID" value="XM_018124109.1"/>
</dbReference>
<dbReference type="PANTHER" id="PTHR31170:SF25">
    <property type="entry name" value="BNAA09G04570D PROTEIN"/>
    <property type="match status" value="1"/>
</dbReference>
<dbReference type="AlphaFoldDB" id="A0AB32WJN5"/>
<gene>
    <name evidence="3" type="primary">LOC18594710</name>
</gene>
<dbReference type="InterPro" id="IPR004158">
    <property type="entry name" value="DUF247_pln"/>
</dbReference>
<feature type="transmembrane region" description="Helical" evidence="1">
    <location>
        <begin position="446"/>
        <end position="471"/>
    </location>
</feature>
<keyword evidence="1" id="KW-1133">Transmembrane helix</keyword>
<dbReference type="PANTHER" id="PTHR31170">
    <property type="entry name" value="BNAC04G53230D PROTEIN"/>
    <property type="match status" value="1"/>
</dbReference>
<keyword evidence="1" id="KW-0812">Transmembrane</keyword>
<evidence type="ECO:0000313" key="2">
    <source>
        <dbReference type="Proteomes" id="UP000694886"/>
    </source>
</evidence>
<dbReference type="KEGG" id="tcc:18594710"/>
<dbReference type="GeneID" id="18594710"/>
<reference evidence="2" key="1">
    <citation type="journal article" date="1997" name="Nucleic Acids Res.">
        <title>tRNAscan-SE: a program for improved detection of transfer RNA genes in genomic sequence.</title>
        <authorList>
            <person name="Lowe T.M."/>
            <person name="Eddy S.R."/>
        </authorList>
    </citation>
    <scope>NUCLEOTIDE SEQUENCE [LARGE SCALE GENOMIC DNA]</scope>
    <source>
        <strain evidence="2">r\B97-61/B2</strain>
    </source>
</reference>
<dbReference type="Gramene" id="Tc07v2_t012860.1">
    <property type="protein sequence ID" value="Tc07v2_p012860.1"/>
    <property type="gene ID" value="Tc07v2_g012860"/>
</dbReference>
<proteinExistence type="predicted"/>
<name>A0AB32WJN5_THECC</name>
<dbReference type="Proteomes" id="UP000694886">
    <property type="component" value="Chromosome 7"/>
</dbReference>
<organism evidence="2 3">
    <name type="scientific">Theobroma cacao</name>
    <name type="common">Cacao</name>
    <name type="synonym">Cocoa</name>
    <dbReference type="NCBI Taxonomy" id="3641"/>
    <lineage>
        <taxon>Eukaryota</taxon>
        <taxon>Viridiplantae</taxon>
        <taxon>Streptophyta</taxon>
        <taxon>Embryophyta</taxon>
        <taxon>Tracheophyta</taxon>
        <taxon>Spermatophyta</taxon>
        <taxon>Magnoliopsida</taxon>
        <taxon>eudicotyledons</taxon>
        <taxon>Gunneridae</taxon>
        <taxon>Pentapetalae</taxon>
        <taxon>rosids</taxon>
        <taxon>malvids</taxon>
        <taxon>Malvales</taxon>
        <taxon>Malvaceae</taxon>
        <taxon>Byttnerioideae</taxon>
        <taxon>Theobroma</taxon>
    </lineage>
</organism>
<dbReference type="Pfam" id="PF03140">
    <property type="entry name" value="DUF247"/>
    <property type="match status" value="1"/>
</dbReference>
<evidence type="ECO:0000256" key="1">
    <source>
        <dbReference type="SAM" id="Phobius"/>
    </source>
</evidence>